<feature type="compositionally biased region" description="Gly residues" evidence="1">
    <location>
        <begin position="41"/>
        <end position="51"/>
    </location>
</feature>
<comment type="caution">
    <text evidence="2">The sequence shown here is derived from an EMBL/GenBank/DDBJ whole genome shotgun (WGS) entry which is preliminary data.</text>
</comment>
<feature type="compositionally biased region" description="Basic and acidic residues" evidence="1">
    <location>
        <begin position="8"/>
        <end position="22"/>
    </location>
</feature>
<gene>
    <name evidence="2" type="ORF">PCOR1329_LOCUS57330</name>
</gene>
<protein>
    <submittedName>
        <fullName evidence="2">Uncharacterized protein</fullName>
    </submittedName>
</protein>
<evidence type="ECO:0000256" key="1">
    <source>
        <dbReference type="SAM" id="MobiDB-lite"/>
    </source>
</evidence>
<proteinExistence type="predicted"/>
<sequence>EEEEEEWERAPESQKWELEPESRTPSAGCKCCARARSPSGGARGVGEGPQY</sequence>
<evidence type="ECO:0000313" key="3">
    <source>
        <dbReference type="Proteomes" id="UP001189429"/>
    </source>
</evidence>
<accession>A0ABN9VEF6</accession>
<reference evidence="2" key="1">
    <citation type="submission" date="2023-10" db="EMBL/GenBank/DDBJ databases">
        <authorList>
            <person name="Chen Y."/>
            <person name="Shah S."/>
            <person name="Dougan E. K."/>
            <person name="Thang M."/>
            <person name="Chan C."/>
        </authorList>
    </citation>
    <scope>NUCLEOTIDE SEQUENCE [LARGE SCALE GENOMIC DNA]</scope>
</reference>
<evidence type="ECO:0000313" key="2">
    <source>
        <dbReference type="EMBL" id="CAK0871512.1"/>
    </source>
</evidence>
<organism evidence="2 3">
    <name type="scientific">Prorocentrum cordatum</name>
    <dbReference type="NCBI Taxonomy" id="2364126"/>
    <lineage>
        <taxon>Eukaryota</taxon>
        <taxon>Sar</taxon>
        <taxon>Alveolata</taxon>
        <taxon>Dinophyceae</taxon>
        <taxon>Prorocentrales</taxon>
        <taxon>Prorocentraceae</taxon>
        <taxon>Prorocentrum</taxon>
    </lineage>
</organism>
<feature type="region of interest" description="Disordered" evidence="1">
    <location>
        <begin position="1"/>
        <end position="51"/>
    </location>
</feature>
<keyword evidence="3" id="KW-1185">Reference proteome</keyword>
<name>A0ABN9VEF6_9DINO</name>
<dbReference type="EMBL" id="CAUYUJ010017079">
    <property type="protein sequence ID" value="CAK0871512.1"/>
    <property type="molecule type" value="Genomic_DNA"/>
</dbReference>
<feature type="non-terminal residue" evidence="2">
    <location>
        <position position="1"/>
    </location>
</feature>
<dbReference type="Proteomes" id="UP001189429">
    <property type="component" value="Unassembled WGS sequence"/>
</dbReference>